<dbReference type="AlphaFoldDB" id="A0A8U0U5L9"/>
<dbReference type="InterPro" id="IPR014853">
    <property type="entry name" value="VWF/SSPO/ZAN-like_Cys-rich_dom"/>
</dbReference>
<dbReference type="GO" id="GO:0031012">
    <property type="term" value="C:extracellular matrix"/>
    <property type="evidence" value="ECO:0007669"/>
    <property type="project" value="TreeGrafter"/>
</dbReference>
<proteinExistence type="inferred from homology"/>
<dbReference type="Gene3D" id="2.10.25.10">
    <property type="entry name" value="Laminin"/>
    <property type="match status" value="1"/>
</dbReference>
<evidence type="ECO:0000259" key="8">
    <source>
        <dbReference type="PROSITE" id="PS51233"/>
    </source>
</evidence>
<comment type="caution">
    <text evidence="6">Lacks conserved residue(s) required for the propagation of feature annotation.</text>
</comment>
<keyword evidence="4" id="KW-0325">Glycoprotein</keyword>
<protein>
    <submittedName>
        <fullName evidence="10">Otogelin-like</fullName>
    </submittedName>
</protein>
<dbReference type="InterPro" id="IPR050780">
    <property type="entry name" value="Mucin_vWF_Thrombospondin_sf"/>
</dbReference>
<feature type="domain" description="VWFD" evidence="8">
    <location>
        <begin position="64"/>
        <end position="245"/>
    </location>
</feature>
<comment type="subcellular location">
    <subcellularLocation>
        <location evidence="1">Secreted</location>
    </subcellularLocation>
</comment>
<dbReference type="Pfam" id="PF00094">
    <property type="entry name" value="VWD"/>
    <property type="match status" value="1"/>
</dbReference>
<dbReference type="SMART" id="SM00832">
    <property type="entry name" value="C8"/>
    <property type="match status" value="1"/>
</dbReference>
<dbReference type="PROSITE" id="PS51233">
    <property type="entry name" value="VWFD"/>
    <property type="match status" value="1"/>
</dbReference>
<dbReference type="PANTHER" id="PTHR11339:SF228">
    <property type="entry name" value="OTOGELIN"/>
    <property type="match status" value="1"/>
</dbReference>
<name>A0A8U0U5L9_SALNM</name>
<dbReference type="GO" id="GO:0005615">
    <property type="term" value="C:extracellular space"/>
    <property type="evidence" value="ECO:0007669"/>
    <property type="project" value="TreeGrafter"/>
</dbReference>
<dbReference type="InterPro" id="IPR001846">
    <property type="entry name" value="VWF_type-D"/>
</dbReference>
<dbReference type="SMART" id="SM00216">
    <property type="entry name" value="VWD"/>
    <property type="match status" value="1"/>
</dbReference>
<sequence>MGLNPPYSEIIDECTKFLCVSGQLVRFNMSQNCLYNSTPPNCGLLGFAILVNGDKCCPQWDCPCRCSVFPDLNVITFDGNSVAIYKATSYIVTQLPSETVSIVVQECPADSDTLLWNFTNLCLVVLNITHKSNHLVINRLQRRLYVNSRYAKPRFKKFGFEILDTGNMYLIRTPAGLKLQWFHSTGMLVIETESYNSKLPTMGLCGCCDGNPANDLMLSNGTTVGESEDPAVFIDSWQVPNTTSYISHSRRREVNCSTSDCSQCMTMLRNTSFSPCHAFVPPSTFCEVWVRDAEYVNNPCVALAAYVASCHKFNVCMEWRSPDYCPFMCPDQLRYQACLPTCTAQSCSNHDFDHDPEQCTGLTEGCVCPEGTLLHRPYSALCIPPEKCACTDSSGVPRAPGEVWKASKDGCCMYRCDNDNIVPVEYNCSAVPQPLCRRAGEVVISLADDTSCCPQKACVCNQTLCDIFPPECQYGEKLVSYFREDSCCPDYVCECDPERCESDIPACREDQTRIATRADGSCCLAHICMCGSCLEVVPNCQDGEVLTVDANSTDLCCPVYHCVCEPYRCAELSCPLGMSAVTVSPPDHCCPLHTCVREAVCVDGERGVMRPGQTLVDHSEEGVCLTTQCSHSLDPTTGFHHLRTATTNCSAQCQPNQIYIPPKDQTMCCGVCKNISCLYHNDNGTALLYKPGKSWVSDCMKYDCTDTLSGPTLVSYSFSCPPFNQTECMKIGGTIVSYMDGCCKTCKEDGKSCQKVTVRMTIRKNDCRSNRPVNIVSCDGKCPSASIYNYNINTYARFCKCCREMGLQRRSVQLYCSGNSTWVNYSIQEPTDCSCQWS</sequence>
<evidence type="ECO:0000259" key="7">
    <source>
        <dbReference type="PROSITE" id="PS01225"/>
    </source>
</evidence>
<accession>A0A8U0U5L9</accession>
<dbReference type="PROSITE" id="PS01225">
    <property type="entry name" value="CTCK_2"/>
    <property type="match status" value="1"/>
</dbReference>
<keyword evidence="2" id="KW-0964">Secreted</keyword>
<keyword evidence="3 6" id="KW-1015">Disulfide bond</keyword>
<feature type="domain" description="CTCK" evidence="7">
    <location>
        <begin position="753"/>
        <end position="838"/>
    </location>
</feature>
<dbReference type="Proteomes" id="UP000808372">
    <property type="component" value="Unplaced"/>
</dbReference>
<gene>
    <name evidence="10" type="primary">LOC120038036</name>
</gene>
<organism evidence="9 10">
    <name type="scientific">Salvelinus namaycush</name>
    <name type="common">Lake trout</name>
    <name type="synonym">Salmo namaycush</name>
    <dbReference type="NCBI Taxonomy" id="8040"/>
    <lineage>
        <taxon>Eukaryota</taxon>
        <taxon>Metazoa</taxon>
        <taxon>Chordata</taxon>
        <taxon>Craniata</taxon>
        <taxon>Vertebrata</taxon>
        <taxon>Euteleostomi</taxon>
        <taxon>Actinopterygii</taxon>
        <taxon>Neopterygii</taxon>
        <taxon>Teleostei</taxon>
        <taxon>Protacanthopterygii</taxon>
        <taxon>Salmoniformes</taxon>
        <taxon>Salmonidae</taxon>
        <taxon>Salmoninae</taxon>
        <taxon>Salvelinus</taxon>
    </lineage>
</organism>
<dbReference type="SUPFAM" id="SSF57567">
    <property type="entry name" value="Serine protease inhibitors"/>
    <property type="match status" value="1"/>
</dbReference>
<dbReference type="InterPro" id="IPR036084">
    <property type="entry name" value="Ser_inhib-like_sf"/>
</dbReference>
<reference evidence="10" key="1">
    <citation type="submission" date="2025-08" db="UniProtKB">
        <authorList>
            <consortium name="RefSeq"/>
        </authorList>
    </citation>
    <scope>IDENTIFICATION</scope>
    <source>
        <tissue evidence="10">White muscle</tissue>
    </source>
</reference>
<keyword evidence="9" id="KW-1185">Reference proteome</keyword>
<dbReference type="Pfam" id="PF25960">
    <property type="entry name" value="Fn1-VW_OTOGL"/>
    <property type="match status" value="1"/>
</dbReference>
<dbReference type="GeneID" id="120038036"/>
<feature type="disulfide bond" evidence="6">
    <location>
        <begin position="767"/>
        <end position="816"/>
    </location>
</feature>
<evidence type="ECO:0000256" key="5">
    <source>
        <dbReference type="ARBA" id="ARBA00061260"/>
    </source>
</evidence>
<dbReference type="InterPro" id="IPR006207">
    <property type="entry name" value="Cys_knot_C"/>
</dbReference>
<dbReference type="KEGG" id="snh:120038036"/>
<comment type="similarity">
    <text evidence="5">Belongs to the otogelin family.</text>
</comment>
<dbReference type="SMART" id="SM00041">
    <property type="entry name" value="CT"/>
    <property type="match status" value="1"/>
</dbReference>
<evidence type="ECO:0000313" key="9">
    <source>
        <dbReference type="Proteomes" id="UP000808372"/>
    </source>
</evidence>
<dbReference type="InterPro" id="IPR058755">
    <property type="entry name" value="Fn1-VW_OTOGL"/>
</dbReference>
<evidence type="ECO:0000256" key="3">
    <source>
        <dbReference type="ARBA" id="ARBA00023157"/>
    </source>
</evidence>
<evidence type="ECO:0000256" key="6">
    <source>
        <dbReference type="PROSITE-ProRule" id="PRU00039"/>
    </source>
</evidence>
<evidence type="ECO:0000256" key="1">
    <source>
        <dbReference type="ARBA" id="ARBA00004613"/>
    </source>
</evidence>
<dbReference type="RefSeq" id="XP_038839909.1">
    <property type="nucleotide sequence ID" value="XM_038983981.1"/>
</dbReference>
<evidence type="ECO:0000256" key="2">
    <source>
        <dbReference type="ARBA" id="ARBA00022525"/>
    </source>
</evidence>
<dbReference type="CDD" id="cd19941">
    <property type="entry name" value="TIL"/>
    <property type="match status" value="1"/>
</dbReference>
<evidence type="ECO:0000256" key="4">
    <source>
        <dbReference type="ARBA" id="ARBA00023180"/>
    </source>
</evidence>
<evidence type="ECO:0000313" key="10">
    <source>
        <dbReference type="RefSeq" id="XP_038839909.1"/>
    </source>
</evidence>
<dbReference type="PANTHER" id="PTHR11339">
    <property type="entry name" value="EXTRACELLULAR MATRIX GLYCOPROTEIN RELATED"/>
    <property type="match status" value="1"/>
</dbReference>